<keyword evidence="3" id="KW-1185">Reference proteome</keyword>
<gene>
    <name evidence="2" type="ORF">C7I85_18930</name>
</gene>
<evidence type="ECO:0000313" key="3">
    <source>
        <dbReference type="Proteomes" id="UP000240653"/>
    </source>
</evidence>
<dbReference type="AlphaFoldDB" id="A0A2P7S7P0"/>
<organism evidence="2 3">
    <name type="scientific">Pseudaminobacter soli</name>
    <name type="common">ex Li et al. 2025</name>
    <dbReference type="NCBI Taxonomy" id="1295366"/>
    <lineage>
        <taxon>Bacteria</taxon>
        <taxon>Pseudomonadati</taxon>
        <taxon>Pseudomonadota</taxon>
        <taxon>Alphaproteobacteria</taxon>
        <taxon>Hyphomicrobiales</taxon>
        <taxon>Phyllobacteriaceae</taxon>
        <taxon>Pseudaminobacter</taxon>
    </lineage>
</organism>
<dbReference type="RefSeq" id="WP_106725577.1">
    <property type="nucleotide sequence ID" value="NZ_PXYL01000010.1"/>
</dbReference>
<proteinExistence type="predicted"/>
<evidence type="ECO:0000256" key="1">
    <source>
        <dbReference type="SAM" id="MobiDB-lite"/>
    </source>
</evidence>
<dbReference type="Gene3D" id="1.10.10.60">
    <property type="entry name" value="Homeodomain-like"/>
    <property type="match status" value="1"/>
</dbReference>
<name>A0A2P7S7P0_9HYPH</name>
<protein>
    <submittedName>
        <fullName evidence="2">Uncharacterized protein</fullName>
    </submittedName>
</protein>
<sequence>MLTISEEFEGERPFSDSDSSALPAALRFASRPSRVSKATGEGRRWGKYIHWSRKDVAELKRLAEEDMPTPAIARRFNRSARAVRSRAAREGISLAGRWSGED</sequence>
<feature type="region of interest" description="Disordered" evidence="1">
    <location>
        <begin position="1"/>
        <end position="20"/>
    </location>
</feature>
<dbReference type="Proteomes" id="UP000240653">
    <property type="component" value="Unassembled WGS sequence"/>
</dbReference>
<reference evidence="2 3" key="1">
    <citation type="submission" date="2018-03" db="EMBL/GenBank/DDBJ databases">
        <title>The draft genome of Mesorhizobium soli JCM 19897.</title>
        <authorList>
            <person name="Li L."/>
            <person name="Liu L."/>
            <person name="Liang L."/>
            <person name="Wang T."/>
            <person name="Zhang X."/>
        </authorList>
    </citation>
    <scope>NUCLEOTIDE SEQUENCE [LARGE SCALE GENOMIC DNA]</scope>
    <source>
        <strain evidence="2 3">JCM 19897</strain>
    </source>
</reference>
<evidence type="ECO:0000313" key="2">
    <source>
        <dbReference type="EMBL" id="PSJ58484.1"/>
    </source>
</evidence>
<accession>A0A2P7S7P0</accession>
<comment type="caution">
    <text evidence="2">The sequence shown here is derived from an EMBL/GenBank/DDBJ whole genome shotgun (WGS) entry which is preliminary data.</text>
</comment>
<dbReference type="EMBL" id="PXYL01000010">
    <property type="protein sequence ID" value="PSJ58484.1"/>
    <property type="molecule type" value="Genomic_DNA"/>
</dbReference>